<comment type="similarity">
    <text evidence="1">Belongs to the acetyltransferase family. RimI subfamily.</text>
</comment>
<comment type="catalytic activity">
    <reaction evidence="1">
        <text>N-terminal L-alanyl-[ribosomal protein bS18] + acetyl-CoA = N-terminal N(alpha)-acetyl-L-alanyl-[ribosomal protein bS18] + CoA + H(+)</text>
        <dbReference type="Rhea" id="RHEA:43756"/>
        <dbReference type="Rhea" id="RHEA-COMP:10676"/>
        <dbReference type="Rhea" id="RHEA-COMP:10677"/>
        <dbReference type="ChEBI" id="CHEBI:15378"/>
        <dbReference type="ChEBI" id="CHEBI:57287"/>
        <dbReference type="ChEBI" id="CHEBI:57288"/>
        <dbReference type="ChEBI" id="CHEBI:64718"/>
        <dbReference type="ChEBI" id="CHEBI:83683"/>
        <dbReference type="EC" id="2.3.1.266"/>
    </reaction>
</comment>
<dbReference type="GO" id="GO:0005737">
    <property type="term" value="C:cytoplasm"/>
    <property type="evidence" value="ECO:0007669"/>
    <property type="project" value="UniProtKB-SubCell"/>
</dbReference>
<dbReference type="GO" id="GO:0005840">
    <property type="term" value="C:ribosome"/>
    <property type="evidence" value="ECO:0007669"/>
    <property type="project" value="UniProtKB-KW"/>
</dbReference>
<comment type="subcellular location">
    <subcellularLocation>
        <location evidence="1">Cytoplasm</location>
    </subcellularLocation>
</comment>
<evidence type="ECO:0000259" key="2">
    <source>
        <dbReference type="PROSITE" id="PS51186"/>
    </source>
</evidence>
<dbReference type="PANTHER" id="PTHR47542:SF2">
    <property type="entry name" value="ACYL-COA N-ACYLTRANSFERASES (NAT) SUPERFAMILY PROTEIN"/>
    <property type="match status" value="1"/>
</dbReference>
<reference evidence="3" key="2">
    <citation type="journal article" date="2021" name="PeerJ">
        <title>Extensive microbial diversity within the chicken gut microbiome revealed by metagenomics and culture.</title>
        <authorList>
            <person name="Gilroy R."/>
            <person name="Ravi A."/>
            <person name="Getino M."/>
            <person name="Pursley I."/>
            <person name="Horton D.L."/>
            <person name="Alikhan N.F."/>
            <person name="Baker D."/>
            <person name="Gharbi K."/>
            <person name="Hall N."/>
            <person name="Watson M."/>
            <person name="Adriaenssens E.M."/>
            <person name="Foster-Nyarko E."/>
            <person name="Jarju S."/>
            <person name="Secka A."/>
            <person name="Antonio M."/>
            <person name="Oren A."/>
            <person name="Chaudhuri R.R."/>
            <person name="La Ragione R."/>
            <person name="Hildebrand F."/>
            <person name="Pallen M.J."/>
        </authorList>
    </citation>
    <scope>NUCLEOTIDE SEQUENCE</scope>
    <source>
        <strain evidence="3">ChiW25-3613</strain>
    </source>
</reference>
<protein>
    <recommendedName>
        <fullName evidence="1">[Ribosomal protein bS18]-alanine N-acetyltransferase</fullName>
        <ecNumber evidence="1">2.3.1.266</ecNumber>
    </recommendedName>
</protein>
<dbReference type="InterPro" id="IPR006464">
    <property type="entry name" value="AcTrfase_RimI/Ard1"/>
</dbReference>
<feature type="domain" description="N-acetyltransferase" evidence="2">
    <location>
        <begin position="1"/>
        <end position="144"/>
    </location>
</feature>
<dbReference type="SUPFAM" id="SSF55729">
    <property type="entry name" value="Acyl-CoA N-acyltransferases (Nat)"/>
    <property type="match status" value="1"/>
</dbReference>
<comment type="function">
    <text evidence="1">Acetylates the N-terminal alanine of ribosomal protein bS18.</text>
</comment>
<evidence type="ECO:0000313" key="3">
    <source>
        <dbReference type="EMBL" id="HIR39054.1"/>
    </source>
</evidence>
<comment type="caution">
    <text evidence="3">The sequence shown here is derived from an EMBL/GenBank/DDBJ whole genome shotgun (WGS) entry which is preliminary data.</text>
</comment>
<reference evidence="3" key="1">
    <citation type="submission" date="2020-10" db="EMBL/GenBank/DDBJ databases">
        <authorList>
            <person name="Gilroy R."/>
        </authorList>
    </citation>
    <scope>NUCLEOTIDE SEQUENCE</scope>
    <source>
        <strain evidence="3">ChiW25-3613</strain>
    </source>
</reference>
<dbReference type="CDD" id="cd04301">
    <property type="entry name" value="NAT_SF"/>
    <property type="match status" value="1"/>
</dbReference>
<sequence length="144" mass="16311">MKLRRWKFEDILKLSQLEAECFPKDAWNYRMLADSFENENFIGVLCDDGGEIAGYGGITLGYDTADIDNIAVAERYRGEGIGGNVLEWLVSAAAEKRMERVFLEVRVSNSAAMSLYLKHGFKGVYARTRYYADGEDCLVMAREI</sequence>
<dbReference type="InterPro" id="IPR016181">
    <property type="entry name" value="Acyl_CoA_acyltransferase"/>
</dbReference>
<dbReference type="PANTHER" id="PTHR47542">
    <property type="entry name" value="ACYL-COA N-ACYLTRANSFERASES (NAT) SUPERFAMILY PROTEIN"/>
    <property type="match status" value="1"/>
</dbReference>
<accession>A0A9D1AH46</accession>
<dbReference type="AlphaFoldDB" id="A0A9D1AH46"/>
<dbReference type="EC" id="2.3.1.266" evidence="1"/>
<keyword evidence="3" id="KW-0687">Ribonucleoprotein</keyword>
<dbReference type="Pfam" id="PF00583">
    <property type="entry name" value="Acetyltransf_1"/>
    <property type="match status" value="1"/>
</dbReference>
<organism evidence="3 4">
    <name type="scientific">Candidatus Coproplasma stercoripullorum</name>
    <dbReference type="NCBI Taxonomy" id="2840751"/>
    <lineage>
        <taxon>Bacteria</taxon>
        <taxon>Bacillati</taxon>
        <taxon>Bacillota</taxon>
        <taxon>Clostridia</taxon>
        <taxon>Eubacteriales</taxon>
        <taxon>Candidatus Coproplasma</taxon>
    </lineage>
</organism>
<evidence type="ECO:0000313" key="4">
    <source>
        <dbReference type="Proteomes" id="UP000824179"/>
    </source>
</evidence>
<keyword evidence="3" id="KW-0689">Ribosomal protein</keyword>
<dbReference type="NCBIfam" id="TIGR01575">
    <property type="entry name" value="rimI"/>
    <property type="match status" value="1"/>
</dbReference>
<dbReference type="Proteomes" id="UP000824179">
    <property type="component" value="Unassembled WGS sequence"/>
</dbReference>
<proteinExistence type="inferred from homology"/>
<dbReference type="InterPro" id="IPR000182">
    <property type="entry name" value="GNAT_dom"/>
</dbReference>
<keyword evidence="1" id="KW-0963">Cytoplasm</keyword>
<dbReference type="Gene3D" id="3.40.630.30">
    <property type="match status" value="1"/>
</dbReference>
<dbReference type="PROSITE" id="PS51186">
    <property type="entry name" value="GNAT"/>
    <property type="match status" value="1"/>
</dbReference>
<evidence type="ECO:0000256" key="1">
    <source>
        <dbReference type="RuleBase" id="RU363094"/>
    </source>
</evidence>
<dbReference type="GO" id="GO:0008999">
    <property type="term" value="F:protein-N-terminal-alanine acetyltransferase activity"/>
    <property type="evidence" value="ECO:0007669"/>
    <property type="project" value="UniProtKB-EC"/>
</dbReference>
<gene>
    <name evidence="3" type="primary">rimI</name>
    <name evidence="3" type="ORF">IAB90_01600</name>
</gene>
<name>A0A9D1AH46_9FIRM</name>
<dbReference type="EMBL" id="DVHB01000034">
    <property type="protein sequence ID" value="HIR39054.1"/>
    <property type="molecule type" value="Genomic_DNA"/>
</dbReference>